<feature type="domain" description="ABC transporter" evidence="6">
    <location>
        <begin position="314"/>
        <end position="554"/>
    </location>
</feature>
<name>A0ABW2LMG8_9PSEU</name>
<feature type="transmembrane region" description="Helical" evidence="5">
    <location>
        <begin position="20"/>
        <end position="45"/>
    </location>
</feature>
<evidence type="ECO:0000256" key="1">
    <source>
        <dbReference type="ARBA" id="ARBA00004651"/>
    </source>
</evidence>
<feature type="domain" description="ABC transmembrane type-1" evidence="7">
    <location>
        <begin position="22"/>
        <end position="302"/>
    </location>
</feature>
<dbReference type="Pfam" id="PF00005">
    <property type="entry name" value="ABC_tran"/>
    <property type="match status" value="1"/>
</dbReference>
<evidence type="ECO:0000256" key="5">
    <source>
        <dbReference type="SAM" id="Phobius"/>
    </source>
</evidence>
<comment type="caution">
    <text evidence="8">The sequence shown here is derived from an EMBL/GenBank/DDBJ whole genome shotgun (WGS) entry which is preliminary data.</text>
</comment>
<comment type="subcellular location">
    <subcellularLocation>
        <location evidence="1">Cell membrane</location>
        <topology evidence="1">Multi-pass membrane protein</topology>
    </subcellularLocation>
</comment>
<dbReference type="InterPro" id="IPR027417">
    <property type="entry name" value="P-loop_NTPase"/>
</dbReference>
<dbReference type="PROSITE" id="PS50893">
    <property type="entry name" value="ABC_TRANSPORTER_2"/>
    <property type="match status" value="1"/>
</dbReference>
<keyword evidence="2 5" id="KW-0812">Transmembrane</keyword>
<dbReference type="PANTHER" id="PTHR24221">
    <property type="entry name" value="ATP-BINDING CASSETTE SUB-FAMILY B"/>
    <property type="match status" value="1"/>
</dbReference>
<evidence type="ECO:0000256" key="2">
    <source>
        <dbReference type="ARBA" id="ARBA00022692"/>
    </source>
</evidence>
<keyword evidence="9" id="KW-1185">Reference proteome</keyword>
<evidence type="ECO:0000313" key="9">
    <source>
        <dbReference type="Proteomes" id="UP001596504"/>
    </source>
</evidence>
<dbReference type="InterPro" id="IPR036640">
    <property type="entry name" value="ABC1_TM_sf"/>
</dbReference>
<dbReference type="InterPro" id="IPR003439">
    <property type="entry name" value="ABC_transporter-like_ATP-bd"/>
</dbReference>
<evidence type="ECO:0000256" key="4">
    <source>
        <dbReference type="ARBA" id="ARBA00023136"/>
    </source>
</evidence>
<protein>
    <submittedName>
        <fullName evidence="8">ABC transporter transmembrane domain-containing protein</fullName>
    </submittedName>
</protein>
<dbReference type="EMBL" id="JBHTCJ010000010">
    <property type="protein sequence ID" value="MFC7343452.1"/>
    <property type="molecule type" value="Genomic_DNA"/>
</dbReference>
<dbReference type="SUPFAM" id="SSF90123">
    <property type="entry name" value="ABC transporter transmembrane region"/>
    <property type="match status" value="1"/>
</dbReference>
<feature type="transmembrane region" description="Helical" evidence="5">
    <location>
        <begin position="133"/>
        <end position="152"/>
    </location>
</feature>
<dbReference type="CDD" id="cd07346">
    <property type="entry name" value="ABC_6TM_exporters"/>
    <property type="match status" value="1"/>
</dbReference>
<dbReference type="PROSITE" id="PS00211">
    <property type="entry name" value="ABC_TRANSPORTER_1"/>
    <property type="match status" value="1"/>
</dbReference>
<dbReference type="Gene3D" id="1.20.1560.10">
    <property type="entry name" value="ABC transporter type 1, transmembrane domain"/>
    <property type="match status" value="1"/>
</dbReference>
<dbReference type="InterPro" id="IPR011527">
    <property type="entry name" value="ABC1_TM_dom"/>
</dbReference>
<dbReference type="SUPFAM" id="SSF52540">
    <property type="entry name" value="P-loop containing nucleoside triphosphate hydrolases"/>
    <property type="match status" value="1"/>
</dbReference>
<evidence type="ECO:0000259" key="7">
    <source>
        <dbReference type="PROSITE" id="PS50929"/>
    </source>
</evidence>
<dbReference type="PANTHER" id="PTHR24221:SF654">
    <property type="entry name" value="ATP-BINDING CASSETTE SUB-FAMILY B MEMBER 6"/>
    <property type="match status" value="1"/>
</dbReference>
<evidence type="ECO:0000256" key="3">
    <source>
        <dbReference type="ARBA" id="ARBA00022989"/>
    </source>
</evidence>
<keyword evidence="3 5" id="KW-1133">Transmembrane helix</keyword>
<dbReference type="PROSITE" id="PS50929">
    <property type="entry name" value="ABC_TM1F"/>
    <property type="match status" value="1"/>
</dbReference>
<dbReference type="Proteomes" id="UP001596504">
    <property type="component" value="Unassembled WGS sequence"/>
</dbReference>
<keyword evidence="4 5" id="KW-0472">Membrane</keyword>
<proteinExistence type="predicted"/>
<evidence type="ECO:0000313" key="8">
    <source>
        <dbReference type="EMBL" id="MFC7343452.1"/>
    </source>
</evidence>
<dbReference type="InterPro" id="IPR017871">
    <property type="entry name" value="ABC_transporter-like_CS"/>
</dbReference>
<organism evidence="8 9">
    <name type="scientific">Saccharopolyspora griseoalba</name>
    <dbReference type="NCBI Taxonomy" id="1431848"/>
    <lineage>
        <taxon>Bacteria</taxon>
        <taxon>Bacillati</taxon>
        <taxon>Actinomycetota</taxon>
        <taxon>Actinomycetes</taxon>
        <taxon>Pseudonocardiales</taxon>
        <taxon>Pseudonocardiaceae</taxon>
        <taxon>Saccharopolyspora</taxon>
    </lineage>
</organism>
<sequence>MTRGARGALGTAIRGQWRPVSASAVLSALHQGAEALVPVLIGLVLDEAVTTRSPDRFALLIAVLGAVFLVLATSFRQGARLGERASHLAAHQLRLDLSRRVLDPRGGAESDRLPGELVNIATNDAKRVGAVNLALPIGLAALCGLLVAAVALLRISAVLGLVVLLGTPLLLFLAHLLGRPLERRGAAEQERAARASGMAADLVSGLRVLKGIGAVPAAVARYRDTSARSLHATLRAARAKAWHDGGMLVATGVLIAVIALVGGRLAARGEISVGGLVAAVGLAQFLLGPLQTFSFVNGDLALARASAERIDAVLRAPGAVRAGTARLHRPARGELRVRVGLGGSRVDFEAAPGELTGVVTGDPRLAAALLACLGRETDPDSGSVELDGQDIAAVDVPELRAALLVAAHDADLFEESVHDNITAGAPRPELDRALTASAADEVIRALPEGAGTVLAERGRSLSGGQRQRVALARALAAAAPVLVLHDPSTAVDAVTEARIAEGIRQVRTGRTTLLVTTSPALLSVADRVVFADSGAVAPHAQLLADPDYRAVVLA</sequence>
<dbReference type="Gene3D" id="3.40.50.300">
    <property type="entry name" value="P-loop containing nucleotide triphosphate hydrolases"/>
    <property type="match status" value="1"/>
</dbReference>
<evidence type="ECO:0000259" key="6">
    <source>
        <dbReference type="PROSITE" id="PS50893"/>
    </source>
</evidence>
<accession>A0ABW2LMG8</accession>
<reference evidence="9" key="1">
    <citation type="journal article" date="2019" name="Int. J. Syst. Evol. Microbiol.">
        <title>The Global Catalogue of Microorganisms (GCM) 10K type strain sequencing project: providing services to taxonomists for standard genome sequencing and annotation.</title>
        <authorList>
            <consortium name="The Broad Institute Genomics Platform"/>
            <consortium name="The Broad Institute Genome Sequencing Center for Infectious Disease"/>
            <person name="Wu L."/>
            <person name="Ma J."/>
        </authorList>
    </citation>
    <scope>NUCLEOTIDE SEQUENCE [LARGE SCALE GENOMIC DNA]</scope>
    <source>
        <strain evidence="9">WLHS5</strain>
    </source>
</reference>
<dbReference type="RefSeq" id="WP_380670369.1">
    <property type="nucleotide sequence ID" value="NZ_JBHTCJ010000010.1"/>
</dbReference>
<dbReference type="Pfam" id="PF00664">
    <property type="entry name" value="ABC_membrane"/>
    <property type="match status" value="1"/>
</dbReference>
<gene>
    <name evidence="8" type="ORF">ACFQRI_18785</name>
</gene>
<feature type="transmembrane region" description="Helical" evidence="5">
    <location>
        <begin position="245"/>
        <end position="267"/>
    </location>
</feature>
<feature type="transmembrane region" description="Helical" evidence="5">
    <location>
        <begin position="158"/>
        <end position="177"/>
    </location>
</feature>
<feature type="transmembrane region" description="Helical" evidence="5">
    <location>
        <begin position="57"/>
        <end position="75"/>
    </location>
</feature>
<dbReference type="InterPro" id="IPR039421">
    <property type="entry name" value="Type_1_exporter"/>
</dbReference>